<name>A0A3A4NNV5_ABYX5</name>
<dbReference type="Gene3D" id="3.30.390.100">
    <property type="match status" value="1"/>
</dbReference>
<feature type="domain" description="DUF4213" evidence="2">
    <location>
        <begin position="4"/>
        <end position="89"/>
    </location>
</feature>
<dbReference type="InterPro" id="IPR007161">
    <property type="entry name" value="DUF364"/>
</dbReference>
<dbReference type="EMBL" id="QZKU01000061">
    <property type="protein sequence ID" value="RJP22137.1"/>
    <property type="molecule type" value="Genomic_DNA"/>
</dbReference>
<dbReference type="SUPFAM" id="SSF159713">
    <property type="entry name" value="Dhaf3308-like"/>
    <property type="match status" value="1"/>
</dbReference>
<evidence type="ECO:0000259" key="1">
    <source>
        <dbReference type="Pfam" id="PF04016"/>
    </source>
</evidence>
<dbReference type="Pfam" id="PF04016">
    <property type="entry name" value="DUF364"/>
    <property type="match status" value="1"/>
</dbReference>
<proteinExistence type="predicted"/>
<evidence type="ECO:0000259" key="2">
    <source>
        <dbReference type="Pfam" id="PF13938"/>
    </source>
</evidence>
<feature type="domain" description="Putative heavy-metal chelation" evidence="1">
    <location>
        <begin position="100"/>
        <end position="232"/>
    </location>
</feature>
<gene>
    <name evidence="3" type="ORF">C4520_08765</name>
</gene>
<evidence type="ECO:0000313" key="3">
    <source>
        <dbReference type="EMBL" id="RJP22137.1"/>
    </source>
</evidence>
<evidence type="ECO:0008006" key="5">
    <source>
        <dbReference type="Google" id="ProtNLM"/>
    </source>
</evidence>
<evidence type="ECO:0000313" key="4">
    <source>
        <dbReference type="Proteomes" id="UP000265882"/>
    </source>
</evidence>
<dbReference type="Pfam" id="PF13938">
    <property type="entry name" value="DUF4213"/>
    <property type="match status" value="1"/>
</dbReference>
<dbReference type="Proteomes" id="UP000265882">
    <property type="component" value="Unassembled WGS sequence"/>
</dbReference>
<sequence length="243" mass="26480">MKVIDDLISTIREDSAVRQVNTCIFWTSVISRHCGLASTIREAGSHHGSYPVKEAGSLTAKTALELAQMAYSSSVAEASIGMAAINSLIDIDLSRCEEKNAFEILRRRGTGKKIVIVGHFPFVSKLKETAERLWVLEKQPQEGDLAEEEAERILPQADVVGMSGTVLINHSFERLMPLCRGRFVVMLGPSTPLAPVLFEHGVDVVSGVKVTEPDTVIRMISEGASFKQLQGVQLLTMTRGTTG</sequence>
<reference evidence="3 4" key="1">
    <citation type="journal article" date="2017" name="ISME J.">
        <title>Energy and carbon metabolisms in a deep terrestrial subsurface fluid microbial community.</title>
        <authorList>
            <person name="Momper L."/>
            <person name="Jungbluth S.P."/>
            <person name="Lee M.D."/>
            <person name="Amend J.P."/>
        </authorList>
    </citation>
    <scope>NUCLEOTIDE SEQUENCE [LARGE SCALE GENOMIC DNA]</scope>
    <source>
        <strain evidence="3">SURF_5</strain>
    </source>
</reference>
<dbReference type="AlphaFoldDB" id="A0A3A4NNV5"/>
<protein>
    <recommendedName>
        <fullName evidence="5">DUF364 domain-containing protein</fullName>
    </recommendedName>
</protein>
<comment type="caution">
    <text evidence="3">The sequence shown here is derived from an EMBL/GenBank/DDBJ whole genome shotgun (WGS) entry which is preliminary data.</text>
</comment>
<dbReference type="Gene3D" id="3.40.50.11590">
    <property type="match status" value="1"/>
</dbReference>
<dbReference type="InterPro" id="IPR025251">
    <property type="entry name" value="DUF4213"/>
</dbReference>
<accession>A0A3A4NNV5</accession>
<organism evidence="3 4">
    <name type="scientific">Abyssobacteria bacterium (strain SURF_5)</name>
    <dbReference type="NCBI Taxonomy" id="2093360"/>
    <lineage>
        <taxon>Bacteria</taxon>
        <taxon>Pseudomonadati</taxon>
        <taxon>Candidatus Hydrogenedentota</taxon>
        <taxon>Candidatus Abyssobacteria</taxon>
    </lineage>
</organism>